<keyword evidence="4" id="KW-0862">Zinc</keyword>
<dbReference type="NCBIfam" id="TIGR00608">
    <property type="entry name" value="radc"/>
    <property type="match status" value="1"/>
</dbReference>
<dbReference type="Gene3D" id="3.40.140.10">
    <property type="entry name" value="Cytidine Deaminase, domain 2"/>
    <property type="match status" value="1"/>
</dbReference>
<dbReference type="GO" id="GO:0046872">
    <property type="term" value="F:metal ion binding"/>
    <property type="evidence" value="ECO:0007669"/>
    <property type="project" value="UniProtKB-KW"/>
</dbReference>
<dbReference type="OrthoDB" id="9804482at2"/>
<accession>A0A1V3U2L4</accession>
<evidence type="ECO:0000256" key="1">
    <source>
        <dbReference type="ARBA" id="ARBA00022670"/>
    </source>
</evidence>
<protein>
    <recommendedName>
        <fullName evidence="7">MPN domain-containing protein</fullName>
    </recommendedName>
</protein>
<dbReference type="GO" id="GO:0008237">
    <property type="term" value="F:metallopeptidase activity"/>
    <property type="evidence" value="ECO:0007669"/>
    <property type="project" value="UniProtKB-KW"/>
</dbReference>
<gene>
    <name evidence="8" type="ORF">BMF97_07105</name>
</gene>
<dbReference type="Pfam" id="PF04002">
    <property type="entry name" value="RadC"/>
    <property type="match status" value="1"/>
</dbReference>
<dbReference type="PROSITE" id="PS01302">
    <property type="entry name" value="UPF0758"/>
    <property type="match status" value="1"/>
</dbReference>
<dbReference type="InterPro" id="IPR025657">
    <property type="entry name" value="RadC_JAB"/>
</dbReference>
<evidence type="ECO:0000256" key="6">
    <source>
        <dbReference type="RuleBase" id="RU003797"/>
    </source>
</evidence>
<evidence type="ECO:0000256" key="2">
    <source>
        <dbReference type="ARBA" id="ARBA00022723"/>
    </source>
</evidence>
<comment type="similarity">
    <text evidence="6">Belongs to the UPF0758 family.</text>
</comment>
<evidence type="ECO:0000313" key="9">
    <source>
        <dbReference type="Proteomes" id="UP000188947"/>
    </source>
</evidence>
<keyword evidence="9" id="KW-1185">Reference proteome</keyword>
<dbReference type="GO" id="GO:0006508">
    <property type="term" value="P:proteolysis"/>
    <property type="evidence" value="ECO:0007669"/>
    <property type="project" value="UniProtKB-KW"/>
</dbReference>
<dbReference type="InterPro" id="IPR037518">
    <property type="entry name" value="MPN"/>
</dbReference>
<evidence type="ECO:0000256" key="5">
    <source>
        <dbReference type="ARBA" id="ARBA00023049"/>
    </source>
</evidence>
<keyword evidence="5" id="KW-0482">Metalloprotease</keyword>
<evidence type="ECO:0000313" key="8">
    <source>
        <dbReference type="EMBL" id="OOH96115.1"/>
    </source>
</evidence>
<dbReference type="Pfam" id="PF20582">
    <property type="entry name" value="UPF0758_N"/>
    <property type="match status" value="1"/>
</dbReference>
<evidence type="ECO:0000256" key="3">
    <source>
        <dbReference type="ARBA" id="ARBA00022801"/>
    </source>
</evidence>
<dbReference type="InterPro" id="IPR020891">
    <property type="entry name" value="UPF0758_CS"/>
</dbReference>
<evidence type="ECO:0000256" key="4">
    <source>
        <dbReference type="ARBA" id="ARBA00022833"/>
    </source>
</evidence>
<dbReference type="eggNOG" id="COG2003">
    <property type="taxonomic scope" value="Bacteria"/>
</dbReference>
<sequence>MNMKSLANDDKPREKLLLKGREALSNTELLAIILGSGNKDEGVLSISKKILSSVDNSWNKLSYLTVKDLSKFKGIGEAKAISIIVALEIGRRKAIEKRIDDPVIKNSKSAFEILHPYLDNLRHEEFWCLYLNQANEVIHIERLTSGGINQSVVDIRLLFNIALAHFASAIIIAHNHPSGNLKPSIEDIKVTNKIKNAGELLDVQLLDHLIIYQNSFYSFTDENEL</sequence>
<dbReference type="AlphaFoldDB" id="A0A1V3U2L4"/>
<keyword evidence="3" id="KW-0378">Hydrolase</keyword>
<feature type="domain" description="MPN" evidence="7">
    <location>
        <begin position="103"/>
        <end position="225"/>
    </location>
</feature>
<dbReference type="Proteomes" id="UP000188947">
    <property type="component" value="Unassembled WGS sequence"/>
</dbReference>
<name>A0A1V3U2L4_ELIME</name>
<dbReference type="STRING" id="238.BBD35_15005"/>
<dbReference type="PANTHER" id="PTHR30471">
    <property type="entry name" value="DNA REPAIR PROTEIN RADC"/>
    <property type="match status" value="1"/>
</dbReference>
<dbReference type="PANTHER" id="PTHR30471:SF3">
    <property type="entry name" value="UPF0758 PROTEIN YEES-RELATED"/>
    <property type="match status" value="1"/>
</dbReference>
<keyword evidence="2" id="KW-0479">Metal-binding</keyword>
<dbReference type="CDD" id="cd08071">
    <property type="entry name" value="MPN_DUF2466"/>
    <property type="match status" value="1"/>
</dbReference>
<dbReference type="NCBIfam" id="NF000642">
    <property type="entry name" value="PRK00024.1"/>
    <property type="match status" value="1"/>
</dbReference>
<comment type="caution">
    <text evidence="8">The sequence shown here is derived from an EMBL/GenBank/DDBJ whole genome shotgun (WGS) entry which is preliminary data.</text>
</comment>
<dbReference type="EMBL" id="MPOG01000008">
    <property type="protein sequence ID" value="OOH96115.1"/>
    <property type="molecule type" value="Genomic_DNA"/>
</dbReference>
<dbReference type="RefSeq" id="WP_069214734.1">
    <property type="nucleotide sequence ID" value="NZ_CP016378.1"/>
</dbReference>
<dbReference type="PROSITE" id="PS50249">
    <property type="entry name" value="MPN"/>
    <property type="match status" value="1"/>
</dbReference>
<organism evidence="8 9">
    <name type="scientific">Elizabethkingia meningoseptica</name>
    <name type="common">Chryseobacterium meningosepticum</name>
    <dbReference type="NCBI Taxonomy" id="238"/>
    <lineage>
        <taxon>Bacteria</taxon>
        <taxon>Pseudomonadati</taxon>
        <taxon>Bacteroidota</taxon>
        <taxon>Flavobacteriia</taxon>
        <taxon>Flavobacteriales</taxon>
        <taxon>Weeksellaceae</taxon>
        <taxon>Elizabethkingia</taxon>
    </lineage>
</organism>
<evidence type="ECO:0000259" key="7">
    <source>
        <dbReference type="PROSITE" id="PS50249"/>
    </source>
</evidence>
<dbReference type="InterPro" id="IPR001405">
    <property type="entry name" value="UPF0758"/>
</dbReference>
<keyword evidence="1" id="KW-0645">Protease</keyword>
<dbReference type="InterPro" id="IPR046778">
    <property type="entry name" value="UPF0758_N"/>
</dbReference>
<reference evidence="8 9" key="1">
    <citation type="submission" date="2016-11" db="EMBL/GenBank/DDBJ databases">
        <title>Genome sequence and comparative genomic analysis of clinical strain Elizabethkingia meningoseptica 61421 PRCM.</title>
        <authorList>
            <person name="Wang M."/>
            <person name="Hu S."/>
            <person name="Cao L."/>
            <person name="Jiang T."/>
            <person name="Zhou Y."/>
            <person name="Ming D."/>
        </authorList>
    </citation>
    <scope>NUCLEOTIDE SEQUENCE [LARGE SCALE GENOMIC DNA]</scope>
    <source>
        <strain evidence="8 9">61421 PRCM</strain>
    </source>
</reference>
<proteinExistence type="inferred from homology"/>